<protein>
    <submittedName>
        <fullName evidence="2">Uncharacterized protein</fullName>
    </submittedName>
</protein>
<proteinExistence type="predicted"/>
<keyword evidence="1" id="KW-1133">Transmembrane helix</keyword>
<feature type="transmembrane region" description="Helical" evidence="1">
    <location>
        <begin position="115"/>
        <end position="132"/>
    </location>
</feature>
<accession>A0ABV8A8T4</accession>
<sequence>MLDGLIHAYQSGDQKGALLRAYHLALLVLAVPGVLLGLLYSLMKPAAHTTSIALALVGLSVVLAGAVLEKVRRSVSSVSSPGQPFPPPERLAAALQLGSAPGVPFLLGCAAFHDPLTWLGCWAVALAAYLLGRQRVLDISRK</sequence>
<comment type="caution">
    <text evidence="2">The sequence shown here is derived from an EMBL/GenBank/DDBJ whole genome shotgun (WGS) entry which is preliminary data.</text>
</comment>
<keyword evidence="1" id="KW-0812">Transmembrane</keyword>
<keyword evidence="1" id="KW-0472">Membrane</keyword>
<feature type="transmembrane region" description="Helical" evidence="1">
    <location>
        <begin position="20"/>
        <end position="40"/>
    </location>
</feature>
<dbReference type="EMBL" id="JBHRZF010000157">
    <property type="protein sequence ID" value="MFC3861780.1"/>
    <property type="molecule type" value="Genomic_DNA"/>
</dbReference>
<reference evidence="3" key="1">
    <citation type="journal article" date="2019" name="Int. J. Syst. Evol. Microbiol.">
        <title>The Global Catalogue of Microorganisms (GCM) 10K type strain sequencing project: providing services to taxonomists for standard genome sequencing and annotation.</title>
        <authorList>
            <consortium name="The Broad Institute Genomics Platform"/>
            <consortium name="The Broad Institute Genome Sequencing Center for Infectious Disease"/>
            <person name="Wu L."/>
            <person name="Ma J."/>
        </authorList>
    </citation>
    <scope>NUCLEOTIDE SEQUENCE [LARGE SCALE GENOMIC DNA]</scope>
    <source>
        <strain evidence="3">CCTCC AB 2013263</strain>
    </source>
</reference>
<dbReference type="RefSeq" id="WP_380079014.1">
    <property type="nucleotide sequence ID" value="NZ_JBHRZF010000157.1"/>
</dbReference>
<evidence type="ECO:0000313" key="3">
    <source>
        <dbReference type="Proteomes" id="UP001595748"/>
    </source>
</evidence>
<dbReference type="Proteomes" id="UP001595748">
    <property type="component" value="Unassembled WGS sequence"/>
</dbReference>
<organism evidence="2 3">
    <name type="scientific">Deinococcus antarcticus</name>
    <dbReference type="NCBI Taxonomy" id="1298767"/>
    <lineage>
        <taxon>Bacteria</taxon>
        <taxon>Thermotogati</taxon>
        <taxon>Deinococcota</taxon>
        <taxon>Deinococci</taxon>
        <taxon>Deinococcales</taxon>
        <taxon>Deinococcaceae</taxon>
        <taxon>Deinococcus</taxon>
    </lineage>
</organism>
<feature type="transmembrane region" description="Helical" evidence="1">
    <location>
        <begin position="52"/>
        <end position="68"/>
    </location>
</feature>
<evidence type="ECO:0000313" key="2">
    <source>
        <dbReference type="EMBL" id="MFC3861780.1"/>
    </source>
</evidence>
<keyword evidence="3" id="KW-1185">Reference proteome</keyword>
<evidence type="ECO:0000256" key="1">
    <source>
        <dbReference type="SAM" id="Phobius"/>
    </source>
</evidence>
<name>A0ABV8A8T4_9DEIO</name>
<gene>
    <name evidence="2" type="ORF">ACFOPQ_13515</name>
</gene>